<evidence type="ECO:0000313" key="4">
    <source>
        <dbReference type="EMBL" id="CAC5413223.1"/>
    </source>
</evidence>
<dbReference type="Pfam" id="PF24681">
    <property type="entry name" value="Kelch_KLHDC2_KLHL20_DRC7"/>
    <property type="match status" value="1"/>
</dbReference>
<dbReference type="SMART" id="SM00225">
    <property type="entry name" value="BTB"/>
    <property type="match status" value="1"/>
</dbReference>
<dbReference type="SMART" id="SM00612">
    <property type="entry name" value="Kelch"/>
    <property type="match status" value="4"/>
</dbReference>
<dbReference type="SMART" id="SM00875">
    <property type="entry name" value="BACK"/>
    <property type="match status" value="1"/>
</dbReference>
<dbReference type="InterPro" id="IPR015915">
    <property type="entry name" value="Kelch-typ_b-propeller"/>
</dbReference>
<dbReference type="Gene3D" id="1.25.40.420">
    <property type="match status" value="1"/>
</dbReference>
<dbReference type="InterPro" id="IPR011333">
    <property type="entry name" value="SKP1/BTB/POZ_sf"/>
</dbReference>
<evidence type="ECO:0000256" key="2">
    <source>
        <dbReference type="ARBA" id="ARBA00022737"/>
    </source>
</evidence>
<reference evidence="4 5" key="1">
    <citation type="submission" date="2020-06" db="EMBL/GenBank/DDBJ databases">
        <authorList>
            <person name="Li R."/>
            <person name="Bekaert M."/>
        </authorList>
    </citation>
    <scope>NUCLEOTIDE SEQUENCE [LARGE SCALE GENOMIC DNA]</scope>
    <source>
        <strain evidence="5">wild</strain>
    </source>
</reference>
<accession>A0A6J8DZR4</accession>
<dbReference type="PIRSF" id="PIRSF037037">
    <property type="entry name" value="Kelch-like_protein_gigaxonin"/>
    <property type="match status" value="1"/>
</dbReference>
<evidence type="ECO:0000256" key="1">
    <source>
        <dbReference type="ARBA" id="ARBA00022441"/>
    </source>
</evidence>
<dbReference type="InterPro" id="IPR000210">
    <property type="entry name" value="BTB/POZ_dom"/>
</dbReference>
<protein>
    <submittedName>
        <fullName evidence="4">KLHL9_13</fullName>
    </submittedName>
</protein>
<sequence length="609" mass="69120">MSLSSAGSVCCGEIKFSLSKSLNTKNDIMTNNQRSKSKTYGDTLIQQFRSLRDKDELCDFQVSADGRIFKVHKAMLAATSDYFRVMFSGTMAESKQDMIDLKGVSAEGLFHIIEFIYSGEIALTLLNLQEVVHTASHLQVMSALDLCSSYIKSLLTFENAKDFLSIANTYSLYEVLKHWHNLILSNFYDFAKTKLFVELDSSDLIDYISDDKLRTSSENKLFKILDIWFRSNPSSIASGVALRVLNHIRFGLMTELELSTVQESEVIKRCVGSIQNVLKGFKFHTDCRKGHPVIDESCIIRHSRPALILVHYGSSHQPFQITSYDPRTEQFYSLFSDLNGSRDCRINVIDNFTYICSIVDFGGGTLMSSTFRFDPRHLVGQDLPPMRKLRLDFALVADKECLYVFGGSNEQYAILDSVECFNVKTNTWSDLPPLPSAVHSLAAEVYGDKIYLSGGVSSHDRQATNTFISYSPGSRKYDSMRGMFYARRVHEMVAFKGKMYVFGGIPRRGVPLHGQIPIEYYDFETNQWNMLSSTLSGRSIGHYIVFENEILSLGHEHQNAKENEIWVYNPDCDSWKNYAKAPQRANLTSAICCQMQVNFDDEKVVKKVF</sequence>
<feature type="domain" description="BTB" evidence="3">
    <location>
        <begin position="58"/>
        <end position="125"/>
    </location>
</feature>
<dbReference type="SUPFAM" id="SSF54695">
    <property type="entry name" value="POZ domain"/>
    <property type="match status" value="1"/>
</dbReference>
<keyword evidence="5" id="KW-1185">Reference proteome</keyword>
<dbReference type="AlphaFoldDB" id="A0A6J8DZR4"/>
<proteinExistence type="predicted"/>
<name>A0A6J8DZR4_MYTCO</name>
<dbReference type="OrthoDB" id="1925334at2759"/>
<dbReference type="EMBL" id="CACVKT020008128">
    <property type="protein sequence ID" value="CAC5413223.1"/>
    <property type="molecule type" value="Genomic_DNA"/>
</dbReference>
<dbReference type="InterPro" id="IPR006652">
    <property type="entry name" value="Kelch_1"/>
</dbReference>
<dbReference type="Pfam" id="PF07707">
    <property type="entry name" value="BACK"/>
    <property type="match status" value="1"/>
</dbReference>
<dbReference type="PROSITE" id="PS50097">
    <property type="entry name" value="BTB"/>
    <property type="match status" value="1"/>
</dbReference>
<dbReference type="PANTHER" id="PTHR45632">
    <property type="entry name" value="LD33804P"/>
    <property type="match status" value="1"/>
</dbReference>
<gene>
    <name evidence="4" type="ORF">MCOR_46137</name>
</gene>
<dbReference type="InterPro" id="IPR017096">
    <property type="entry name" value="BTB-kelch_protein"/>
</dbReference>
<dbReference type="Pfam" id="PF00651">
    <property type="entry name" value="BTB"/>
    <property type="match status" value="1"/>
</dbReference>
<evidence type="ECO:0000313" key="5">
    <source>
        <dbReference type="Proteomes" id="UP000507470"/>
    </source>
</evidence>
<dbReference type="Gene3D" id="3.30.710.10">
    <property type="entry name" value="Potassium Channel Kv1.1, Chain A"/>
    <property type="match status" value="1"/>
</dbReference>
<organism evidence="4 5">
    <name type="scientific">Mytilus coruscus</name>
    <name type="common">Sea mussel</name>
    <dbReference type="NCBI Taxonomy" id="42192"/>
    <lineage>
        <taxon>Eukaryota</taxon>
        <taxon>Metazoa</taxon>
        <taxon>Spiralia</taxon>
        <taxon>Lophotrochozoa</taxon>
        <taxon>Mollusca</taxon>
        <taxon>Bivalvia</taxon>
        <taxon>Autobranchia</taxon>
        <taxon>Pteriomorphia</taxon>
        <taxon>Mytilida</taxon>
        <taxon>Mytiloidea</taxon>
        <taxon>Mytilidae</taxon>
        <taxon>Mytilinae</taxon>
        <taxon>Mytilus</taxon>
    </lineage>
</organism>
<evidence type="ECO:0000259" key="3">
    <source>
        <dbReference type="PROSITE" id="PS50097"/>
    </source>
</evidence>
<keyword evidence="1" id="KW-0880">Kelch repeat</keyword>
<dbReference type="SUPFAM" id="SSF117281">
    <property type="entry name" value="Kelch motif"/>
    <property type="match status" value="1"/>
</dbReference>
<dbReference type="Gene3D" id="2.120.10.80">
    <property type="entry name" value="Kelch-type beta propeller"/>
    <property type="match status" value="1"/>
</dbReference>
<dbReference type="PANTHER" id="PTHR45632:SF3">
    <property type="entry name" value="KELCH-LIKE PROTEIN 32"/>
    <property type="match status" value="1"/>
</dbReference>
<dbReference type="InterPro" id="IPR011705">
    <property type="entry name" value="BACK"/>
</dbReference>
<dbReference type="Proteomes" id="UP000507470">
    <property type="component" value="Unassembled WGS sequence"/>
</dbReference>
<keyword evidence="2" id="KW-0677">Repeat</keyword>